<accession>A0AAP3XS88</accession>
<reference evidence="1 2" key="1">
    <citation type="submission" date="2023-03" db="EMBL/GenBank/DDBJ databases">
        <title>YIM 152171 draft genome.</title>
        <authorList>
            <person name="Yang Z."/>
        </authorList>
    </citation>
    <scope>NUCLEOTIDE SEQUENCE [LARGE SCALE GENOMIC DNA]</scope>
    <source>
        <strain evidence="1 2">YIM 152171</strain>
    </source>
</reference>
<sequence>MDEKEFWTKVTGLRAMKSVVIRILKSPEASKNKGFREMAEKFKDQIPSKNKDLEWNHDLKGFATRFEELESEYLSLYDWNRRLKETPETKSEKIEEKDFLKKEPQIKEGQVSLSLRGGARPGAGRKSLGVKRKVSIVLPAEDWEYIDSLVADKKFASVAEYFRHSTGLGL</sequence>
<organism evidence="1 2">
    <name type="scientific">Marinimicrococcus flavescens</name>
    <dbReference type="NCBI Taxonomy" id="3031815"/>
    <lineage>
        <taxon>Bacteria</taxon>
        <taxon>Pseudomonadati</taxon>
        <taxon>Pseudomonadota</taxon>
        <taxon>Alphaproteobacteria</taxon>
        <taxon>Geminicoccales</taxon>
        <taxon>Geminicoccaceae</taxon>
        <taxon>Marinimicrococcus</taxon>
    </lineage>
</organism>
<name>A0AAP3XS88_9PROT</name>
<protein>
    <submittedName>
        <fullName evidence="1">Uncharacterized protein</fullName>
    </submittedName>
</protein>
<gene>
    <name evidence="1" type="ORF">PZ740_11995</name>
</gene>
<dbReference type="EMBL" id="JARGEQ010000122">
    <property type="protein sequence ID" value="MDF1587099.1"/>
    <property type="molecule type" value="Genomic_DNA"/>
</dbReference>
<comment type="caution">
    <text evidence="1">The sequence shown here is derived from an EMBL/GenBank/DDBJ whole genome shotgun (WGS) entry which is preliminary data.</text>
</comment>
<dbReference type="AlphaFoldDB" id="A0AAP3XS88"/>
<evidence type="ECO:0000313" key="1">
    <source>
        <dbReference type="EMBL" id="MDF1587099.1"/>
    </source>
</evidence>
<evidence type="ECO:0000313" key="2">
    <source>
        <dbReference type="Proteomes" id="UP001301140"/>
    </source>
</evidence>
<keyword evidence="2" id="KW-1185">Reference proteome</keyword>
<dbReference type="RefSeq" id="WP_327789522.1">
    <property type="nucleotide sequence ID" value="NZ_JARGEQ010000122.1"/>
</dbReference>
<proteinExistence type="predicted"/>
<dbReference type="Proteomes" id="UP001301140">
    <property type="component" value="Unassembled WGS sequence"/>
</dbReference>